<accession>A0A1F5E3L7</accession>
<dbReference type="PROSITE" id="PS00071">
    <property type="entry name" value="GAPDH"/>
    <property type="match status" value="1"/>
</dbReference>
<evidence type="ECO:0000256" key="8">
    <source>
        <dbReference type="RuleBase" id="RU361160"/>
    </source>
</evidence>
<dbReference type="FunFam" id="3.30.360.10:FF:000002">
    <property type="entry name" value="Glyceraldehyde-3-phosphate dehydrogenase"/>
    <property type="match status" value="1"/>
</dbReference>
<evidence type="ECO:0000313" key="10">
    <source>
        <dbReference type="EMBL" id="OGD62019.1"/>
    </source>
</evidence>
<protein>
    <recommendedName>
        <fullName evidence="8">Glyceraldehyde-3-phosphate dehydrogenase</fullName>
        <ecNumber evidence="8">1.2.1.-</ecNumber>
    </recommendedName>
</protein>
<feature type="binding site" evidence="4">
    <location>
        <begin position="154"/>
        <end position="156"/>
    </location>
    <ligand>
        <name>D-glyceraldehyde 3-phosphate</name>
        <dbReference type="ChEBI" id="CHEBI:59776"/>
    </ligand>
</feature>
<dbReference type="AlphaFoldDB" id="A0A1F5E3L7"/>
<keyword evidence="5" id="KW-0520">NAD</keyword>
<evidence type="ECO:0000256" key="3">
    <source>
        <dbReference type="PIRSR" id="PIRSR000149-1"/>
    </source>
</evidence>
<feature type="binding site" evidence="4">
    <location>
        <begin position="213"/>
        <end position="214"/>
    </location>
    <ligand>
        <name>D-glyceraldehyde 3-phosphate</name>
        <dbReference type="ChEBI" id="CHEBI:59776"/>
    </ligand>
</feature>
<evidence type="ECO:0000256" key="4">
    <source>
        <dbReference type="PIRSR" id="PIRSR000149-2"/>
    </source>
</evidence>
<keyword evidence="2 8" id="KW-0560">Oxidoreductase</keyword>
<dbReference type="SUPFAM" id="SSF55347">
    <property type="entry name" value="Glyceraldehyde-3-phosphate dehydrogenase-like, C-terminal domain"/>
    <property type="match status" value="1"/>
</dbReference>
<dbReference type="InterPro" id="IPR020828">
    <property type="entry name" value="GlycerAld_3-P_DH_NAD(P)-bd"/>
</dbReference>
<gene>
    <name evidence="10" type="ORF">A2160_00440</name>
</gene>
<name>A0A1F5E3L7_9BACT</name>
<sequence length="335" mass="35950">MLKVGINGFGRIGRLAARIILQKHQDKLALAAINTSGSVDNHGWAHLFKYDTAYGQYPGEVKANGDNLVVDGVSIALLAQRDPAAIPWGKYGVQVVIESTGAFETQEEIQKHLRETVKKVVLSAPAKGESNVETIVIGVNEEKRVGKNLISSASCTTNCIAPVTKVILDKFGIKKALLTTVHAYTSDQELQDGSHHDLRRARAAAANIVPTTTGAAKTAAKTLPALINKFDGLAIRVPVLTGSLSDITYLVERPTTIEAVNQAFVEAAQGKYRGILEVTNEPIVSSDIIGNPASAIVDLSLTKVIDGDLVKVIAWYDNEWGYANRLVEEVAAAYL</sequence>
<feature type="binding site" evidence="5">
    <location>
        <position position="318"/>
    </location>
    <ligand>
        <name>NAD(+)</name>
        <dbReference type="ChEBI" id="CHEBI:57540"/>
    </ligand>
</feature>
<evidence type="ECO:0000256" key="2">
    <source>
        <dbReference type="ARBA" id="ARBA00023002"/>
    </source>
</evidence>
<evidence type="ECO:0000256" key="1">
    <source>
        <dbReference type="ARBA" id="ARBA00007406"/>
    </source>
</evidence>
<dbReference type="Pfam" id="PF02800">
    <property type="entry name" value="Gp_dh_C"/>
    <property type="match status" value="1"/>
</dbReference>
<dbReference type="SMART" id="SM00846">
    <property type="entry name" value="Gp_dh_N"/>
    <property type="match status" value="1"/>
</dbReference>
<feature type="site" description="Activates thiol group during catalysis" evidence="6">
    <location>
        <position position="182"/>
    </location>
</feature>
<dbReference type="STRING" id="1797457.A2160_00440"/>
<feature type="binding site" evidence="4">
    <location>
        <position position="185"/>
    </location>
    <ligand>
        <name>D-glyceraldehyde 3-phosphate</name>
        <dbReference type="ChEBI" id="CHEBI:59776"/>
    </ligand>
</feature>
<evidence type="ECO:0000313" key="11">
    <source>
        <dbReference type="Proteomes" id="UP000177006"/>
    </source>
</evidence>
<dbReference type="Proteomes" id="UP000177006">
    <property type="component" value="Unassembled WGS sequence"/>
</dbReference>
<feature type="binding site" evidence="5">
    <location>
        <position position="123"/>
    </location>
    <ligand>
        <name>NAD(+)</name>
        <dbReference type="ChEBI" id="CHEBI:57540"/>
    </ligand>
</feature>
<dbReference type="InterPro" id="IPR006424">
    <property type="entry name" value="Glyceraldehyde-3-P_DH_1"/>
</dbReference>
<dbReference type="GO" id="GO:0016620">
    <property type="term" value="F:oxidoreductase activity, acting on the aldehyde or oxo group of donors, NAD or NADP as acceptor"/>
    <property type="evidence" value="ECO:0007669"/>
    <property type="project" value="InterPro"/>
</dbReference>
<evidence type="ECO:0000259" key="9">
    <source>
        <dbReference type="SMART" id="SM00846"/>
    </source>
</evidence>
<dbReference type="PRINTS" id="PR00078">
    <property type="entry name" value="G3PDHDRGNASE"/>
</dbReference>
<dbReference type="GO" id="GO:0006006">
    <property type="term" value="P:glucose metabolic process"/>
    <property type="evidence" value="ECO:0007669"/>
    <property type="project" value="InterPro"/>
</dbReference>
<dbReference type="NCBIfam" id="TIGR01534">
    <property type="entry name" value="GAPDH-I"/>
    <property type="match status" value="1"/>
</dbReference>
<dbReference type="GO" id="GO:0050661">
    <property type="term" value="F:NADP binding"/>
    <property type="evidence" value="ECO:0007669"/>
    <property type="project" value="InterPro"/>
</dbReference>
<dbReference type="EC" id="1.2.1.-" evidence="8"/>
<comment type="similarity">
    <text evidence="1 7">Belongs to the glyceraldehyde-3-phosphate dehydrogenase family.</text>
</comment>
<dbReference type="Pfam" id="PF00044">
    <property type="entry name" value="Gp_dh_N"/>
    <property type="match status" value="1"/>
</dbReference>
<dbReference type="Gene3D" id="3.30.360.10">
    <property type="entry name" value="Dihydrodipicolinate Reductase, domain 2"/>
    <property type="match status" value="1"/>
</dbReference>
<dbReference type="InterPro" id="IPR020829">
    <property type="entry name" value="GlycerAld_3-P_DH_cat"/>
</dbReference>
<dbReference type="InterPro" id="IPR020831">
    <property type="entry name" value="GlycerAld/Erythrose_P_DH"/>
</dbReference>
<dbReference type="CDD" id="cd18126">
    <property type="entry name" value="GAPDH_I_C"/>
    <property type="match status" value="1"/>
</dbReference>
<feature type="active site" description="Nucleophile" evidence="3">
    <location>
        <position position="155"/>
    </location>
</feature>
<dbReference type="Gene3D" id="3.40.50.720">
    <property type="entry name" value="NAD(P)-binding Rossmann-like Domain"/>
    <property type="match status" value="1"/>
</dbReference>
<organism evidence="10 11">
    <name type="scientific">Candidatus Beckwithbacteria bacterium RBG_13_42_9</name>
    <dbReference type="NCBI Taxonomy" id="1797457"/>
    <lineage>
        <taxon>Bacteria</taxon>
        <taxon>Candidatus Beckwithiibacteriota</taxon>
    </lineage>
</organism>
<evidence type="ECO:0000256" key="7">
    <source>
        <dbReference type="RuleBase" id="RU000397"/>
    </source>
</evidence>
<dbReference type="InterPro" id="IPR036291">
    <property type="entry name" value="NAD(P)-bd_dom_sf"/>
</dbReference>
<dbReference type="SUPFAM" id="SSF51735">
    <property type="entry name" value="NAD(P)-binding Rossmann-fold domains"/>
    <property type="match status" value="1"/>
</dbReference>
<comment type="caution">
    <text evidence="10">The sequence shown here is derived from an EMBL/GenBank/DDBJ whole genome shotgun (WGS) entry which is preliminary data.</text>
</comment>
<feature type="domain" description="Glyceraldehyde 3-phosphate dehydrogenase NAD(P) binding" evidence="9">
    <location>
        <begin position="2"/>
        <end position="155"/>
    </location>
</feature>
<evidence type="ECO:0000256" key="6">
    <source>
        <dbReference type="PIRSR" id="PIRSR000149-4"/>
    </source>
</evidence>
<proteinExistence type="inferred from homology"/>
<dbReference type="PANTHER" id="PTHR43148">
    <property type="entry name" value="GLYCERALDEHYDE-3-PHOSPHATE DEHYDROGENASE 2"/>
    <property type="match status" value="1"/>
</dbReference>
<feature type="binding site" evidence="5">
    <location>
        <position position="81"/>
    </location>
    <ligand>
        <name>NAD(+)</name>
        <dbReference type="ChEBI" id="CHEBI:57540"/>
    </ligand>
</feature>
<keyword evidence="5" id="KW-0547">Nucleotide-binding</keyword>
<dbReference type="CDD" id="cd05214">
    <property type="entry name" value="GAPDH_I_N"/>
    <property type="match status" value="1"/>
</dbReference>
<feature type="binding site" evidence="4">
    <location>
        <position position="236"/>
    </location>
    <ligand>
        <name>D-glyceraldehyde 3-phosphate</name>
        <dbReference type="ChEBI" id="CHEBI:59776"/>
    </ligand>
</feature>
<dbReference type="EMBL" id="MEZK01000027">
    <property type="protein sequence ID" value="OGD62019.1"/>
    <property type="molecule type" value="Genomic_DNA"/>
</dbReference>
<dbReference type="PIRSF" id="PIRSF000149">
    <property type="entry name" value="GAP_DH"/>
    <property type="match status" value="1"/>
</dbReference>
<reference evidence="10 11" key="1">
    <citation type="journal article" date="2016" name="Nat. Commun.">
        <title>Thousands of microbial genomes shed light on interconnected biogeochemical processes in an aquifer system.</title>
        <authorList>
            <person name="Anantharaman K."/>
            <person name="Brown C.T."/>
            <person name="Hug L.A."/>
            <person name="Sharon I."/>
            <person name="Castelle C.J."/>
            <person name="Probst A.J."/>
            <person name="Thomas B.C."/>
            <person name="Singh A."/>
            <person name="Wilkins M.J."/>
            <person name="Karaoz U."/>
            <person name="Brodie E.L."/>
            <person name="Williams K.H."/>
            <person name="Hubbard S.S."/>
            <person name="Banfield J.F."/>
        </authorList>
    </citation>
    <scope>NUCLEOTIDE SEQUENCE [LARGE SCALE GENOMIC DNA]</scope>
</reference>
<dbReference type="GO" id="GO:0051287">
    <property type="term" value="F:NAD binding"/>
    <property type="evidence" value="ECO:0007669"/>
    <property type="project" value="InterPro"/>
</dbReference>
<dbReference type="InterPro" id="IPR020830">
    <property type="entry name" value="GlycerAld_3-P_DH_AS"/>
</dbReference>
<evidence type="ECO:0000256" key="5">
    <source>
        <dbReference type="PIRSR" id="PIRSR000149-3"/>
    </source>
</evidence>
<dbReference type="FunFam" id="3.40.50.720:FF:000001">
    <property type="entry name" value="Glyceraldehyde-3-phosphate dehydrogenase"/>
    <property type="match status" value="1"/>
</dbReference>
<feature type="binding site" evidence="5">
    <location>
        <begin position="11"/>
        <end position="12"/>
    </location>
    <ligand>
        <name>NAD(+)</name>
        <dbReference type="ChEBI" id="CHEBI:57540"/>
    </ligand>
</feature>